<organism evidence="2 3">
    <name type="scientific">Mytilus coruscus</name>
    <name type="common">Sea mussel</name>
    <dbReference type="NCBI Taxonomy" id="42192"/>
    <lineage>
        <taxon>Eukaryota</taxon>
        <taxon>Metazoa</taxon>
        <taxon>Spiralia</taxon>
        <taxon>Lophotrochozoa</taxon>
        <taxon>Mollusca</taxon>
        <taxon>Bivalvia</taxon>
        <taxon>Autobranchia</taxon>
        <taxon>Pteriomorphia</taxon>
        <taxon>Mytilida</taxon>
        <taxon>Mytiloidea</taxon>
        <taxon>Mytilidae</taxon>
        <taxon>Mytilinae</taxon>
        <taxon>Mytilus</taxon>
    </lineage>
</organism>
<protein>
    <submittedName>
        <fullName evidence="2">Uncharacterized protein</fullName>
    </submittedName>
</protein>
<dbReference type="AlphaFoldDB" id="A0A6J8B896"/>
<feature type="region of interest" description="Disordered" evidence="1">
    <location>
        <begin position="258"/>
        <end position="291"/>
    </location>
</feature>
<feature type="compositionally biased region" description="Basic and acidic residues" evidence="1">
    <location>
        <begin position="277"/>
        <end position="291"/>
    </location>
</feature>
<dbReference type="EMBL" id="CACVKT020002597">
    <property type="protein sequence ID" value="CAC5378819.1"/>
    <property type="molecule type" value="Genomic_DNA"/>
</dbReference>
<accession>A0A6J8B896</accession>
<evidence type="ECO:0000256" key="1">
    <source>
        <dbReference type="SAM" id="MobiDB-lite"/>
    </source>
</evidence>
<sequence>MNKEKIINRLKELNEDNTEGNTEFLRNKLKTIERTRQIKVWHDHSCILNHTYINFMINYVYDNANFLTDEEFQKQNPTLSRIDCQKIVEKPQLYILGQSDLTQLPTTESSNKNSIMGSDELVTSNIETNNDLTPLATSQFSNDDCIMESVEPETIEANYDLTPLAISQFSNDNCIMESVEPEADNIEVNYEQNKSPTNQESHKSVITLSAEFHHAFDDDSGTLRDTQIVSCSGDHDNHFASDTLPKGFEGLNERMEPPEQPSLVNVHQSCPLSNNRPTKEPIRRPIRRPKPDEQLLKATRVSQMEKQSKSSLNEQTMAKPLCSRARRQLLFEEKSNLANQNLTDENDPFKLRRIQTNKANSTDQGIVVHFSSCQIKMC</sequence>
<proteinExistence type="predicted"/>
<keyword evidence="3" id="KW-1185">Reference proteome</keyword>
<reference evidence="2 3" key="1">
    <citation type="submission" date="2020-06" db="EMBL/GenBank/DDBJ databases">
        <authorList>
            <person name="Li R."/>
            <person name="Bekaert M."/>
        </authorList>
    </citation>
    <scope>NUCLEOTIDE SEQUENCE [LARGE SCALE GENOMIC DNA]</scope>
    <source>
        <strain evidence="3">wild</strain>
    </source>
</reference>
<evidence type="ECO:0000313" key="2">
    <source>
        <dbReference type="EMBL" id="CAC5378819.1"/>
    </source>
</evidence>
<evidence type="ECO:0000313" key="3">
    <source>
        <dbReference type="Proteomes" id="UP000507470"/>
    </source>
</evidence>
<gene>
    <name evidence="2" type="ORF">MCOR_14958</name>
</gene>
<dbReference type="OrthoDB" id="5980153at2759"/>
<name>A0A6J8B896_MYTCO</name>
<dbReference type="Proteomes" id="UP000507470">
    <property type="component" value="Unassembled WGS sequence"/>
</dbReference>
<feature type="compositionally biased region" description="Polar residues" evidence="1">
    <location>
        <begin position="262"/>
        <end position="275"/>
    </location>
</feature>